<evidence type="ECO:0000256" key="9">
    <source>
        <dbReference type="ARBA" id="ARBA00046332"/>
    </source>
</evidence>
<accession>A0A4R4A9H7</accession>
<dbReference type="InterPro" id="IPR052371">
    <property type="entry name" value="BFD-associated_ferredoxin"/>
</dbReference>
<evidence type="ECO:0000313" key="13">
    <source>
        <dbReference type="Proteomes" id="UP000075766"/>
    </source>
</evidence>
<dbReference type="Pfam" id="PF04324">
    <property type="entry name" value="Fer2_BFD"/>
    <property type="match status" value="1"/>
</dbReference>
<evidence type="ECO:0000313" key="12">
    <source>
        <dbReference type="EMBL" id="TCW35591.1"/>
    </source>
</evidence>
<dbReference type="Proteomes" id="UP000295247">
    <property type="component" value="Unassembled WGS sequence"/>
</dbReference>
<dbReference type="InterPro" id="IPR041854">
    <property type="entry name" value="BFD-like_2Fe2S-bd_dom_sf"/>
</dbReference>
<comment type="cofactor">
    <cofactor evidence="7">
        <name>[2Fe-2S] cluster</name>
        <dbReference type="ChEBI" id="CHEBI:190135"/>
    </cofactor>
</comment>
<dbReference type="AlphaFoldDB" id="A0A4R4A9H7"/>
<organism evidence="12 14">
    <name type="scientific">Marichromatium gracile</name>
    <name type="common">Chromatium gracile</name>
    <dbReference type="NCBI Taxonomy" id="1048"/>
    <lineage>
        <taxon>Bacteria</taxon>
        <taxon>Pseudomonadati</taxon>
        <taxon>Pseudomonadota</taxon>
        <taxon>Gammaproteobacteria</taxon>
        <taxon>Chromatiales</taxon>
        <taxon>Chromatiaceae</taxon>
        <taxon>Marichromatium</taxon>
    </lineage>
</organism>
<gene>
    <name evidence="11" type="ORF">AY586_05055</name>
    <name evidence="12" type="ORF">EDC29_106159</name>
</gene>
<dbReference type="EMBL" id="LSYU01000099">
    <property type="protein sequence ID" value="KXX63471.1"/>
    <property type="molecule type" value="Genomic_DNA"/>
</dbReference>
<evidence type="ECO:0000256" key="8">
    <source>
        <dbReference type="ARBA" id="ARBA00039386"/>
    </source>
</evidence>
<dbReference type="PANTHER" id="PTHR37424:SF1">
    <property type="entry name" value="BACTERIOFERRITIN-ASSOCIATED FERREDOXIN"/>
    <property type="match status" value="1"/>
</dbReference>
<keyword evidence="4" id="KW-0249">Electron transport</keyword>
<keyword evidence="5" id="KW-0408">Iron</keyword>
<comment type="similarity">
    <text evidence="9">Belongs to the Bfd family.</text>
</comment>
<keyword evidence="13" id="KW-1185">Reference proteome</keyword>
<reference evidence="11 13" key="1">
    <citation type="submission" date="2016-02" db="EMBL/GenBank/DDBJ databases">
        <title>Genome sequence of Marichromatium gracile YL-28, a purple sulfur bacterium.</title>
        <authorList>
            <person name="Zhao C."/>
            <person name="Hong X."/>
            <person name="Chen S."/>
            <person name="Yang S."/>
        </authorList>
    </citation>
    <scope>NUCLEOTIDE SEQUENCE [LARGE SCALE GENOMIC DNA]</scope>
    <source>
        <strain evidence="11 13">YL28</strain>
    </source>
</reference>
<dbReference type="Gene3D" id="1.10.10.1100">
    <property type="entry name" value="BFD-like [2Fe-2S]-binding domain"/>
    <property type="match status" value="1"/>
</dbReference>
<keyword evidence="3" id="KW-0479">Metal-binding</keyword>
<reference evidence="12 14" key="2">
    <citation type="submission" date="2019-03" db="EMBL/GenBank/DDBJ databases">
        <title>Genomic Encyclopedia of Type Strains, Phase IV (KMG-IV): sequencing the most valuable type-strain genomes for metagenomic binning, comparative biology and taxonomic classification.</title>
        <authorList>
            <person name="Goeker M."/>
        </authorList>
    </citation>
    <scope>NUCLEOTIDE SEQUENCE [LARGE SCALE GENOMIC DNA]</scope>
    <source>
        <strain evidence="12 14">DSM 203</strain>
    </source>
</reference>
<evidence type="ECO:0000313" key="14">
    <source>
        <dbReference type="Proteomes" id="UP000295247"/>
    </source>
</evidence>
<keyword evidence="6" id="KW-0411">Iron-sulfur</keyword>
<evidence type="ECO:0000256" key="5">
    <source>
        <dbReference type="ARBA" id="ARBA00023004"/>
    </source>
</evidence>
<evidence type="ECO:0000256" key="7">
    <source>
        <dbReference type="ARBA" id="ARBA00034078"/>
    </source>
</evidence>
<dbReference type="GO" id="GO:0046872">
    <property type="term" value="F:metal ion binding"/>
    <property type="evidence" value="ECO:0007669"/>
    <property type="project" value="UniProtKB-KW"/>
</dbReference>
<protein>
    <recommendedName>
        <fullName evidence="8">Bacterioferritin-associated ferredoxin</fullName>
    </recommendedName>
</protein>
<keyword evidence="1" id="KW-0813">Transport</keyword>
<evidence type="ECO:0000256" key="4">
    <source>
        <dbReference type="ARBA" id="ARBA00022982"/>
    </source>
</evidence>
<evidence type="ECO:0000256" key="6">
    <source>
        <dbReference type="ARBA" id="ARBA00023014"/>
    </source>
</evidence>
<sequence length="68" mass="7149">MYVCVCNAVTDRQIRDAATNGISSLSELRRTLAVPGPCGRCARCAHELLRATRLDAPDGAAASPCACE</sequence>
<dbReference type="EMBL" id="SMDC01000006">
    <property type="protein sequence ID" value="TCW35591.1"/>
    <property type="molecule type" value="Genomic_DNA"/>
</dbReference>
<dbReference type="InterPro" id="IPR007419">
    <property type="entry name" value="BFD-like_2Fe2S-bd_dom"/>
</dbReference>
<dbReference type="GO" id="GO:0051537">
    <property type="term" value="F:2 iron, 2 sulfur cluster binding"/>
    <property type="evidence" value="ECO:0007669"/>
    <property type="project" value="UniProtKB-KW"/>
</dbReference>
<evidence type="ECO:0000259" key="10">
    <source>
        <dbReference type="Pfam" id="PF04324"/>
    </source>
</evidence>
<evidence type="ECO:0000256" key="3">
    <source>
        <dbReference type="ARBA" id="ARBA00022723"/>
    </source>
</evidence>
<proteinExistence type="inferred from homology"/>
<feature type="domain" description="BFD-like [2Fe-2S]-binding" evidence="10">
    <location>
        <begin position="2"/>
        <end position="50"/>
    </location>
</feature>
<dbReference type="RefSeq" id="WP_062277649.1">
    <property type="nucleotide sequence ID" value="NZ_JAKEDQ010000007.1"/>
</dbReference>
<keyword evidence="2" id="KW-0001">2Fe-2S</keyword>
<evidence type="ECO:0000256" key="1">
    <source>
        <dbReference type="ARBA" id="ARBA00022448"/>
    </source>
</evidence>
<evidence type="ECO:0000313" key="11">
    <source>
        <dbReference type="EMBL" id="KXX63471.1"/>
    </source>
</evidence>
<comment type="caution">
    <text evidence="12">The sequence shown here is derived from an EMBL/GenBank/DDBJ whole genome shotgun (WGS) entry which is preliminary data.</text>
</comment>
<dbReference type="PANTHER" id="PTHR37424">
    <property type="entry name" value="BACTERIOFERRITIN-ASSOCIATED FERREDOXIN"/>
    <property type="match status" value="1"/>
</dbReference>
<evidence type="ECO:0000256" key="2">
    <source>
        <dbReference type="ARBA" id="ARBA00022714"/>
    </source>
</evidence>
<dbReference type="Proteomes" id="UP000075766">
    <property type="component" value="Unassembled WGS sequence"/>
</dbReference>
<name>A0A4R4A9H7_MARGR</name>